<evidence type="ECO:0000313" key="7">
    <source>
        <dbReference type="Proteomes" id="UP000229730"/>
    </source>
</evidence>
<feature type="compositionally biased region" description="Basic and acidic residues" evidence="3">
    <location>
        <begin position="156"/>
        <end position="168"/>
    </location>
</feature>
<dbReference type="CDD" id="cd11340">
    <property type="entry name" value="AmyAc_bac_CMD_like_3"/>
    <property type="match status" value="1"/>
</dbReference>
<dbReference type="InParanoid" id="A0A2G4YRY5"/>
<dbReference type="InterPro" id="IPR006047">
    <property type="entry name" value="GH13_cat_dom"/>
</dbReference>
<dbReference type="OrthoDB" id="9805159at2"/>
<dbReference type="Gene3D" id="2.60.40.1180">
    <property type="entry name" value="Golgi alpha-mannosidase II"/>
    <property type="match status" value="1"/>
</dbReference>
<dbReference type="Gene3D" id="3.20.20.80">
    <property type="entry name" value="Glycosidases"/>
    <property type="match status" value="1"/>
</dbReference>
<evidence type="ECO:0000256" key="4">
    <source>
        <dbReference type="SAM" id="SignalP"/>
    </source>
</evidence>
<feature type="region of interest" description="Disordered" evidence="3">
    <location>
        <begin position="145"/>
        <end position="168"/>
    </location>
</feature>
<reference evidence="6 7" key="1">
    <citation type="submission" date="2017-10" db="EMBL/GenBank/DDBJ databases">
        <title>Frigbacter circumglobatus gen. nov. sp. nov., isolated from sediment cultured in situ.</title>
        <authorList>
            <person name="Zhao Z."/>
        </authorList>
    </citation>
    <scope>NUCLEOTIDE SEQUENCE [LARGE SCALE GENOMIC DNA]</scope>
    <source>
        <strain evidence="6 7">ZYL</strain>
    </source>
</reference>
<keyword evidence="4" id="KW-0732">Signal</keyword>
<evidence type="ECO:0000313" key="6">
    <source>
        <dbReference type="EMBL" id="PHZ85124.1"/>
    </source>
</evidence>
<dbReference type="Pfam" id="PF09087">
    <property type="entry name" value="Cyc-maltodext_N"/>
    <property type="match status" value="1"/>
</dbReference>
<keyword evidence="1" id="KW-0378">Hydrolase</keyword>
<dbReference type="InterPro" id="IPR017853">
    <property type="entry name" value="GH"/>
</dbReference>
<dbReference type="Proteomes" id="UP000229730">
    <property type="component" value="Unassembled WGS sequence"/>
</dbReference>
<feature type="chain" id="PRO_5013915494" evidence="4">
    <location>
        <begin position="28"/>
        <end position="623"/>
    </location>
</feature>
<organism evidence="6 7">
    <name type="scientific">Paremcibacter congregatus</name>
    <dbReference type="NCBI Taxonomy" id="2043170"/>
    <lineage>
        <taxon>Bacteria</taxon>
        <taxon>Pseudomonadati</taxon>
        <taxon>Pseudomonadota</taxon>
        <taxon>Alphaproteobacteria</taxon>
        <taxon>Emcibacterales</taxon>
        <taxon>Emcibacteraceae</taxon>
        <taxon>Paremcibacter</taxon>
    </lineage>
</organism>
<feature type="domain" description="Glycosyl hydrolase family 13 catalytic" evidence="5">
    <location>
        <begin position="137"/>
        <end position="535"/>
    </location>
</feature>
<keyword evidence="2" id="KW-0326">Glycosidase</keyword>
<evidence type="ECO:0000259" key="5">
    <source>
        <dbReference type="SMART" id="SM00642"/>
    </source>
</evidence>
<name>A0A2G4YRY5_9PROT</name>
<dbReference type="GO" id="GO:0016829">
    <property type="term" value="F:lyase activity"/>
    <property type="evidence" value="ECO:0007669"/>
    <property type="project" value="UniProtKB-KW"/>
</dbReference>
<dbReference type="GO" id="GO:0016798">
    <property type="term" value="F:hydrolase activity, acting on glycosyl bonds"/>
    <property type="evidence" value="ECO:0007669"/>
    <property type="project" value="UniProtKB-KW"/>
</dbReference>
<dbReference type="InterPro" id="IPR013783">
    <property type="entry name" value="Ig-like_fold"/>
</dbReference>
<protein>
    <submittedName>
        <fullName evidence="6">Alpha-amlyase</fullName>
    </submittedName>
</protein>
<dbReference type="SUPFAM" id="SSF81296">
    <property type="entry name" value="E set domains"/>
    <property type="match status" value="1"/>
</dbReference>
<dbReference type="RefSeq" id="WP_099472012.1">
    <property type="nucleotide sequence ID" value="NZ_CP041025.1"/>
</dbReference>
<dbReference type="Pfam" id="PF00128">
    <property type="entry name" value="Alpha-amylase"/>
    <property type="match status" value="1"/>
</dbReference>
<dbReference type="SMART" id="SM00642">
    <property type="entry name" value="Aamy"/>
    <property type="match status" value="1"/>
</dbReference>
<dbReference type="GO" id="GO:0005975">
    <property type="term" value="P:carbohydrate metabolic process"/>
    <property type="evidence" value="ECO:0007669"/>
    <property type="project" value="InterPro"/>
</dbReference>
<gene>
    <name evidence="6" type="ORF">CRD36_06835</name>
</gene>
<dbReference type="Pfam" id="PF10438">
    <property type="entry name" value="Cyc-maltodext_C"/>
    <property type="match status" value="1"/>
</dbReference>
<accession>A0A2G4YRY5</accession>
<dbReference type="PANTHER" id="PTHR10357:SF210">
    <property type="entry name" value="MALTODEXTRIN GLUCOSIDASE"/>
    <property type="match status" value="1"/>
</dbReference>
<dbReference type="Gene3D" id="2.60.40.10">
    <property type="entry name" value="Immunoglobulins"/>
    <property type="match status" value="1"/>
</dbReference>
<dbReference type="SUPFAM" id="SSF51445">
    <property type="entry name" value="(Trans)glycosidases"/>
    <property type="match status" value="1"/>
</dbReference>
<dbReference type="InterPro" id="IPR013780">
    <property type="entry name" value="Glyco_hydro_b"/>
</dbReference>
<dbReference type="InterPro" id="IPR014756">
    <property type="entry name" value="Ig_E-set"/>
</dbReference>
<evidence type="ECO:0000256" key="3">
    <source>
        <dbReference type="SAM" id="MobiDB-lite"/>
    </source>
</evidence>
<dbReference type="InterPro" id="IPR019492">
    <property type="entry name" value="Cyclo-malto-dextrinase_C"/>
</dbReference>
<dbReference type="SUPFAM" id="SSF51011">
    <property type="entry name" value="Glycosyl hydrolase domain"/>
    <property type="match status" value="1"/>
</dbReference>
<feature type="signal peptide" evidence="4">
    <location>
        <begin position="1"/>
        <end position="27"/>
    </location>
</feature>
<dbReference type="AlphaFoldDB" id="A0A2G4YRY5"/>
<keyword evidence="6" id="KW-0456">Lyase</keyword>
<evidence type="ECO:0000256" key="2">
    <source>
        <dbReference type="ARBA" id="ARBA00023295"/>
    </source>
</evidence>
<keyword evidence="7" id="KW-1185">Reference proteome</keyword>
<proteinExistence type="predicted"/>
<evidence type="ECO:0000256" key="1">
    <source>
        <dbReference type="ARBA" id="ARBA00022801"/>
    </source>
</evidence>
<dbReference type="InterPro" id="IPR015171">
    <property type="entry name" value="Cyc-maltodext_N"/>
</dbReference>
<sequence length="623" mass="70704">MKTRQFFQTIAVALILTLGIFTSALQAAEAIKRVEPPFWWVGFEDTHLQVMVYGPDIAAMTPSITAAGVTLDKVIQVKNANYLFLNLTLAPEAKAGKFDILFQGEGGKGIVYSYELRARKAGSADRQGFTSADAIYLVTPDRFANGDPSNDSQPHMADKLNRADKDGRHGGDIQGMIDHLDYMADMGFTMLWPMPLQENDQQRTSYHGYSITDFYNQDARYGTNEDFLALTQQARARGMGVIMDMVANHIGSGHWWMQDMPMDDWLNFYQQDYVQSSHVHNTVYDPYAAQEDKEKFSGGWFDTTMPDLNQKNPLLATYLIQNAIWWVEYADLAGIRMDTYSYPDMDFMAEWAGRIMQEYPRFTIVGEEFEDNRAMVSYWQRGKVNRNGYRSALPSLIDFPLHAALVKGLTEKDGWREGLKRLYGVLSMDLDYAAPEDLVILSDNHDMSRLYTQLGEDFDLYKMAMAYTLTMRGIPQIFYGTEILKTSPEVKDDGKIRSDFPGGWAGDKVNAFTGEGLGKTEKAAQDFVRRLANWRKTKKSLHVGKLMHYVPQDGIYVYFRYTDQEKVMVVLNKNGQAKDLPVARFAEMLAGTRRGHDVITGQDLDITQKIPLGARSVTILEIE</sequence>
<dbReference type="EMBL" id="PDEM01000016">
    <property type="protein sequence ID" value="PHZ85124.1"/>
    <property type="molecule type" value="Genomic_DNA"/>
</dbReference>
<dbReference type="PANTHER" id="PTHR10357">
    <property type="entry name" value="ALPHA-AMYLASE FAMILY MEMBER"/>
    <property type="match status" value="1"/>
</dbReference>
<comment type="caution">
    <text evidence="6">The sequence shown here is derived from an EMBL/GenBank/DDBJ whole genome shotgun (WGS) entry which is preliminary data.</text>
</comment>